<evidence type="ECO:0000313" key="2">
    <source>
        <dbReference type="Proteomes" id="UP000270487"/>
    </source>
</evidence>
<dbReference type="EMBL" id="LR134492">
    <property type="protein sequence ID" value="VEI71129.1"/>
    <property type="molecule type" value="Genomic_DNA"/>
</dbReference>
<gene>
    <name evidence="1" type="ORF">NCTC13193_03236</name>
</gene>
<accession>A0A370T2Z6</accession>
<reference evidence="1 2" key="1">
    <citation type="submission" date="2018-12" db="EMBL/GenBank/DDBJ databases">
        <authorList>
            <consortium name="Pathogen Informatics"/>
        </authorList>
    </citation>
    <scope>NUCLEOTIDE SEQUENCE [LARGE SCALE GENOMIC DNA]</scope>
    <source>
        <strain evidence="1 2">NCTC13193</strain>
    </source>
</reference>
<dbReference type="GO" id="GO:0008168">
    <property type="term" value="F:methyltransferase activity"/>
    <property type="evidence" value="ECO:0007669"/>
    <property type="project" value="UniProtKB-KW"/>
</dbReference>
<dbReference type="AlphaFoldDB" id="A0A370T2Z6"/>
<name>A0A370T2Z6_SERFO</name>
<keyword evidence="1" id="KW-0489">Methyltransferase</keyword>
<keyword evidence="1" id="KW-0808">Transferase</keyword>
<sequence>MPLRNFIIPVGFGWAGKESVAIKMSEIQNPCTSCGACCGYFRVSFYWAEAEDGGGVVPISLTEPLSPFLRCMQGTNSKSPRCTSLVGEIGQAVSCSIYPNRPSPCREFDQSGENGLRNEACDRARERYGLPPLPVPLPLSLSETIIAQEISTVPFAGCHSGAEQGTIAH</sequence>
<keyword evidence="1" id="KW-0966">Cell projection</keyword>
<protein>
    <submittedName>
        <fullName evidence="1">Flagellin N-methylase</fullName>
    </submittedName>
</protein>
<dbReference type="Proteomes" id="UP000270487">
    <property type="component" value="Chromosome"/>
</dbReference>
<keyword evidence="1" id="KW-0282">Flagellum</keyword>
<evidence type="ECO:0000313" key="1">
    <source>
        <dbReference type="EMBL" id="VEI71129.1"/>
    </source>
</evidence>
<proteinExistence type="predicted"/>
<dbReference type="InterPro" id="IPR005358">
    <property type="entry name" value="Puta_zinc/iron-chelating_dom"/>
</dbReference>
<organism evidence="1 2">
    <name type="scientific">Serratia fonticola</name>
    <dbReference type="NCBI Taxonomy" id="47917"/>
    <lineage>
        <taxon>Bacteria</taxon>
        <taxon>Pseudomonadati</taxon>
        <taxon>Pseudomonadota</taxon>
        <taxon>Gammaproteobacteria</taxon>
        <taxon>Enterobacterales</taxon>
        <taxon>Yersiniaceae</taxon>
        <taxon>Serratia</taxon>
    </lineage>
</organism>
<dbReference type="GO" id="GO:0032259">
    <property type="term" value="P:methylation"/>
    <property type="evidence" value="ECO:0007669"/>
    <property type="project" value="UniProtKB-KW"/>
</dbReference>
<dbReference type="Pfam" id="PF03692">
    <property type="entry name" value="CxxCxxCC"/>
    <property type="match status" value="1"/>
</dbReference>
<keyword evidence="1" id="KW-0969">Cilium</keyword>